<protein>
    <submittedName>
        <fullName evidence="2">Uncharacterized protein</fullName>
    </submittedName>
</protein>
<dbReference type="EMBL" id="JACIET010000002">
    <property type="protein sequence ID" value="MBB4013250.1"/>
    <property type="molecule type" value="Genomic_DNA"/>
</dbReference>
<evidence type="ECO:0000313" key="2">
    <source>
        <dbReference type="EMBL" id="MBB4013250.1"/>
    </source>
</evidence>
<feature type="region of interest" description="Disordered" evidence="1">
    <location>
        <begin position="336"/>
        <end position="386"/>
    </location>
</feature>
<dbReference type="AlphaFoldDB" id="A0A840BJV7"/>
<reference evidence="2 3" key="1">
    <citation type="submission" date="2020-08" db="EMBL/GenBank/DDBJ databases">
        <title>Genomic Encyclopedia of Type Strains, Phase IV (KMG-IV): sequencing the most valuable type-strain genomes for metagenomic binning, comparative biology and taxonomic classification.</title>
        <authorList>
            <person name="Goeker M."/>
        </authorList>
    </citation>
    <scope>NUCLEOTIDE SEQUENCE [LARGE SCALE GENOMIC DNA]</scope>
    <source>
        <strain evidence="2 3">DSM 106739</strain>
    </source>
</reference>
<organism evidence="2 3">
    <name type="scientific">Niveibacterium umoris</name>
    <dbReference type="NCBI Taxonomy" id="1193620"/>
    <lineage>
        <taxon>Bacteria</taxon>
        <taxon>Pseudomonadati</taxon>
        <taxon>Pseudomonadota</taxon>
        <taxon>Betaproteobacteria</taxon>
        <taxon>Rhodocyclales</taxon>
        <taxon>Rhodocyclaceae</taxon>
        <taxon>Niveibacterium</taxon>
    </lineage>
</organism>
<comment type="caution">
    <text evidence="2">The sequence shown here is derived from an EMBL/GenBank/DDBJ whole genome shotgun (WGS) entry which is preliminary data.</text>
</comment>
<accession>A0A840BJV7</accession>
<dbReference type="Proteomes" id="UP000561045">
    <property type="component" value="Unassembled WGS sequence"/>
</dbReference>
<sequence>MDGLRIVRARVRGSAFAPDLQARLARRVDAAMRGLDPGEAILCLREAGGVLGEGVLSAPLDRAHADWRPIVEQTRARLAAARRPWAETVTPDALAVRFADTAEWLACAALDLLAHRIESCWWWCSLPQPGAAGVLAAWLQHPQAVPGAMALLAQRRAAVAFVQRCATQAAILRQHLKQCFGLSDTPGPAGADASCVIADALADCDTADARSLGEAPRAWLWLALGLQRLPSAMAAAPLPPASWIADAATVAPAEARSALRDAQSQALPAVDQGDVGRAAVQAHVGRAEPLRPIRVMHGVGRVAPAILLAANDAQAPTPAADAQSALPTPIEERPLGREQARPAAGGPYPPAVAPALPPPLDWSEPAPLPLEPPARLPSAGEPRTAAPRDLHAGQALVSDCGGVFHLLNLALALDLYPDFSRPAERGLALHPWDFLALLATAMLGEAFAADPLADWLADAAGRPRDCVPGLWAGAPPPDWRLPPGWLVPWAAQRASWRSAQTKRRHALWHPAGFCVADLPRDSALRGEDWPGWRAPRHTPLRGRRLPRAITSWPEWIARLVPFVRARLGAATGFPPDTAAEQVLCRPARIRRIGETVEVHMSLAALPIEVRLAGLDRDLGWLPAAGCALRYRFDSGAS</sequence>
<evidence type="ECO:0000256" key="1">
    <source>
        <dbReference type="SAM" id="MobiDB-lite"/>
    </source>
</evidence>
<proteinExistence type="predicted"/>
<dbReference type="RefSeq" id="WP_183635152.1">
    <property type="nucleotide sequence ID" value="NZ_BAABLE010000005.1"/>
</dbReference>
<gene>
    <name evidence="2" type="ORF">GGR36_002596</name>
</gene>
<keyword evidence="3" id="KW-1185">Reference proteome</keyword>
<feature type="compositionally biased region" description="Pro residues" evidence="1">
    <location>
        <begin position="347"/>
        <end position="375"/>
    </location>
</feature>
<name>A0A840BJV7_9RHOO</name>
<evidence type="ECO:0000313" key="3">
    <source>
        <dbReference type="Proteomes" id="UP000561045"/>
    </source>
</evidence>